<evidence type="ECO:0000256" key="2">
    <source>
        <dbReference type="PROSITE-ProRule" id="PRU00277"/>
    </source>
</evidence>
<protein>
    <recommendedName>
        <fullName evidence="2">peptidylprolyl isomerase</fullName>
        <ecNumber evidence="2">5.2.1.8</ecNumber>
    </recommendedName>
</protein>
<comment type="catalytic activity">
    <reaction evidence="2">
        <text>[protein]-peptidylproline (omega=180) = [protein]-peptidylproline (omega=0)</text>
        <dbReference type="Rhea" id="RHEA:16237"/>
        <dbReference type="Rhea" id="RHEA-COMP:10747"/>
        <dbReference type="Rhea" id="RHEA-COMP:10748"/>
        <dbReference type="ChEBI" id="CHEBI:83833"/>
        <dbReference type="ChEBI" id="CHEBI:83834"/>
        <dbReference type="EC" id="5.2.1.8"/>
    </reaction>
</comment>
<gene>
    <name evidence="5" type="ORF">IFM89_024628</name>
</gene>
<accession>A0A835I621</accession>
<name>A0A835I621_9MAGN</name>
<feature type="domain" description="PPIase FKBP-type" evidence="4">
    <location>
        <begin position="215"/>
        <end position="302"/>
    </location>
</feature>
<evidence type="ECO:0000313" key="5">
    <source>
        <dbReference type="EMBL" id="KAF9610772.1"/>
    </source>
</evidence>
<dbReference type="Gene3D" id="3.80.10.10">
    <property type="entry name" value="Ribonuclease Inhibitor"/>
    <property type="match status" value="1"/>
</dbReference>
<dbReference type="Proteomes" id="UP000631114">
    <property type="component" value="Unassembled WGS sequence"/>
</dbReference>
<feature type="region of interest" description="Disordered" evidence="3">
    <location>
        <begin position="259"/>
        <end position="282"/>
    </location>
</feature>
<dbReference type="GO" id="GO:0003755">
    <property type="term" value="F:peptidyl-prolyl cis-trans isomerase activity"/>
    <property type="evidence" value="ECO:0007669"/>
    <property type="project" value="UniProtKB-KW"/>
</dbReference>
<keyword evidence="6" id="KW-1185">Reference proteome</keyword>
<dbReference type="InterPro" id="IPR055414">
    <property type="entry name" value="LRR_R13L4/SHOC2-like"/>
</dbReference>
<organism evidence="5 6">
    <name type="scientific">Coptis chinensis</name>
    <dbReference type="NCBI Taxonomy" id="261450"/>
    <lineage>
        <taxon>Eukaryota</taxon>
        <taxon>Viridiplantae</taxon>
        <taxon>Streptophyta</taxon>
        <taxon>Embryophyta</taxon>
        <taxon>Tracheophyta</taxon>
        <taxon>Spermatophyta</taxon>
        <taxon>Magnoliopsida</taxon>
        <taxon>Ranunculales</taxon>
        <taxon>Ranunculaceae</taxon>
        <taxon>Coptidoideae</taxon>
        <taxon>Coptis</taxon>
    </lineage>
</organism>
<dbReference type="InterPro" id="IPR032675">
    <property type="entry name" value="LRR_dom_sf"/>
</dbReference>
<keyword evidence="2" id="KW-0697">Rotamase</keyword>
<dbReference type="PANTHER" id="PTHR47186">
    <property type="entry name" value="LEUCINE-RICH REPEAT-CONTAINING PROTEIN 57"/>
    <property type="match status" value="1"/>
</dbReference>
<dbReference type="Pfam" id="PF23598">
    <property type="entry name" value="LRR_14"/>
    <property type="match status" value="1"/>
</dbReference>
<sequence>MSSFFQNFKKDDDGNIVECKMHDLVHDFTEFLTKTDCSLLVNNEKICSHKIRHLTVADVENPSIYEAKKLRTLLVGIPPKLVPSALHKLTCLRTLDLSAQTSVLEVLPSEVSRLLHLRYLDLSDTRLKELPKTMRSLVNLQTLKLNRCLNLCKLSEGIVELSNLRHLEVELTYSLKYYPRGGIERLRQLRTLIDFREMELLGYVFSGFSFVHFAIKYEAQLEDGTLVSKSKGVEFTIGDGGSFVPYFRGYFSPKTLESCKDNEEGRKGSPDKGKPQRYGSGVKALMPPTATLLITLELVSWEDRGSRKLGVEV</sequence>
<evidence type="ECO:0000256" key="1">
    <source>
        <dbReference type="ARBA" id="ARBA00022737"/>
    </source>
</evidence>
<dbReference type="InterPro" id="IPR001179">
    <property type="entry name" value="PPIase_FKBP_dom"/>
</dbReference>
<evidence type="ECO:0000256" key="3">
    <source>
        <dbReference type="SAM" id="MobiDB-lite"/>
    </source>
</evidence>
<evidence type="ECO:0000259" key="4">
    <source>
        <dbReference type="PROSITE" id="PS50059"/>
    </source>
</evidence>
<keyword evidence="1" id="KW-0677">Repeat</keyword>
<dbReference type="EC" id="5.2.1.8" evidence="2"/>
<dbReference type="AlphaFoldDB" id="A0A835I621"/>
<evidence type="ECO:0000313" key="6">
    <source>
        <dbReference type="Proteomes" id="UP000631114"/>
    </source>
</evidence>
<feature type="compositionally biased region" description="Basic and acidic residues" evidence="3">
    <location>
        <begin position="259"/>
        <end position="274"/>
    </location>
</feature>
<dbReference type="PANTHER" id="PTHR47186:SF30">
    <property type="entry name" value="EF-HAND DOMAIN-CONTAINING PROTEIN"/>
    <property type="match status" value="1"/>
</dbReference>
<dbReference type="SUPFAM" id="SSF52058">
    <property type="entry name" value="L domain-like"/>
    <property type="match status" value="1"/>
</dbReference>
<dbReference type="EMBL" id="JADFTS010000004">
    <property type="protein sequence ID" value="KAF9610772.1"/>
    <property type="molecule type" value="Genomic_DNA"/>
</dbReference>
<dbReference type="OrthoDB" id="545484at2759"/>
<keyword evidence="2" id="KW-0413">Isomerase</keyword>
<comment type="caution">
    <text evidence="5">The sequence shown here is derived from an EMBL/GenBank/DDBJ whole genome shotgun (WGS) entry which is preliminary data.</text>
</comment>
<reference evidence="5 6" key="1">
    <citation type="submission" date="2020-10" db="EMBL/GenBank/DDBJ databases">
        <title>The Coptis chinensis genome and diversification of protoberbering-type alkaloids.</title>
        <authorList>
            <person name="Wang B."/>
            <person name="Shu S."/>
            <person name="Song C."/>
            <person name="Liu Y."/>
        </authorList>
    </citation>
    <scope>NUCLEOTIDE SEQUENCE [LARGE SCALE GENOMIC DNA]</scope>
    <source>
        <strain evidence="5">HL-2020</strain>
        <tissue evidence="5">Leaf</tissue>
    </source>
</reference>
<dbReference type="PROSITE" id="PS50059">
    <property type="entry name" value="FKBP_PPIASE"/>
    <property type="match status" value="1"/>
</dbReference>
<proteinExistence type="predicted"/>